<dbReference type="OrthoDB" id="1918304at2"/>
<dbReference type="AlphaFoldDB" id="U5MTW6"/>
<name>U5MTW6_CLOSA</name>
<dbReference type="RefSeq" id="WP_022747101.1">
    <property type="nucleotide sequence ID" value="NC_022571.1"/>
</dbReference>
<dbReference type="Gene3D" id="1.10.246.150">
    <property type="match status" value="1"/>
</dbReference>
<proteinExistence type="predicted"/>
<keyword evidence="2" id="KW-1185">Reference proteome</keyword>
<dbReference type="Proteomes" id="UP000017118">
    <property type="component" value="Chromosome"/>
</dbReference>
<dbReference type="EMBL" id="CP006721">
    <property type="protein sequence ID" value="AGX43958.1"/>
    <property type="molecule type" value="Genomic_DNA"/>
</dbReference>
<protein>
    <submittedName>
        <fullName evidence="1">Uncharacterized protein</fullName>
    </submittedName>
</protein>
<dbReference type="KEGG" id="csb:CLSA_c29910"/>
<evidence type="ECO:0000313" key="1">
    <source>
        <dbReference type="EMBL" id="AGX43958.1"/>
    </source>
</evidence>
<dbReference type="HOGENOM" id="CLU_2435687_0_0_9"/>
<accession>U5MTW6</accession>
<dbReference type="InterPro" id="IPR053746">
    <property type="entry name" value="Viral_HT_Connector_Assembly"/>
</dbReference>
<dbReference type="GeneID" id="55475359"/>
<reference evidence="1 2" key="1">
    <citation type="journal article" date="2013" name="Genome Announc.">
        <title>Complete Genome Sequence of the Solvent Producer Clostridium saccharobutylicum NCP262 (DSM 13864).</title>
        <authorList>
            <person name="Poehlein A."/>
            <person name="Hartwich K."/>
            <person name="Krabben P."/>
            <person name="Ehrenreich A."/>
            <person name="Liebl W."/>
            <person name="Durre P."/>
            <person name="Gottschalk G."/>
            <person name="Daniel R."/>
        </authorList>
    </citation>
    <scope>NUCLEOTIDE SEQUENCE [LARGE SCALE GENOMIC DNA]</scope>
    <source>
        <strain evidence="1">DSM 13864</strain>
    </source>
</reference>
<gene>
    <name evidence="1" type="ORF">CLSA_c29910</name>
</gene>
<evidence type="ECO:0000313" key="2">
    <source>
        <dbReference type="Proteomes" id="UP000017118"/>
    </source>
</evidence>
<organism evidence="1 2">
    <name type="scientific">Clostridium saccharobutylicum DSM 13864</name>
    <dbReference type="NCBI Taxonomy" id="1345695"/>
    <lineage>
        <taxon>Bacteria</taxon>
        <taxon>Bacillati</taxon>
        <taxon>Bacillota</taxon>
        <taxon>Clostridia</taxon>
        <taxon>Eubacteriales</taxon>
        <taxon>Clostridiaceae</taxon>
        <taxon>Clostridium</taxon>
    </lineage>
</organism>
<dbReference type="PATRIC" id="fig|1345695.10.peg.1093"/>
<sequence>MVTFTDEDYDQMAIQAIKEYKNKDFTDDEIRNKYPLAIKLIIENIKQSLTIDRNIKSETQGPRSRTYKDDVVLIDGTVRVLLGAPYIRMY</sequence>